<organism evidence="1 2">
    <name type="scientific">Riccia fluitans</name>
    <dbReference type="NCBI Taxonomy" id="41844"/>
    <lineage>
        <taxon>Eukaryota</taxon>
        <taxon>Viridiplantae</taxon>
        <taxon>Streptophyta</taxon>
        <taxon>Embryophyta</taxon>
        <taxon>Marchantiophyta</taxon>
        <taxon>Marchantiopsida</taxon>
        <taxon>Marchantiidae</taxon>
        <taxon>Marchantiales</taxon>
        <taxon>Ricciaceae</taxon>
        <taxon>Riccia</taxon>
    </lineage>
</organism>
<reference evidence="1 2" key="1">
    <citation type="submission" date="2024-09" db="EMBL/GenBank/DDBJ databases">
        <title>Chromosome-scale assembly of Riccia fluitans.</title>
        <authorList>
            <person name="Paukszto L."/>
            <person name="Sawicki J."/>
            <person name="Karawczyk K."/>
            <person name="Piernik-Szablinska J."/>
            <person name="Szczecinska M."/>
            <person name="Mazdziarz M."/>
        </authorList>
    </citation>
    <scope>NUCLEOTIDE SEQUENCE [LARGE SCALE GENOMIC DNA]</scope>
    <source>
        <strain evidence="1">Rf_01</strain>
        <tissue evidence="1">Aerial parts of the thallus</tissue>
    </source>
</reference>
<name>A0ABD1ZKB3_9MARC</name>
<keyword evidence="2" id="KW-1185">Reference proteome</keyword>
<comment type="caution">
    <text evidence="1">The sequence shown here is derived from an EMBL/GenBank/DDBJ whole genome shotgun (WGS) entry which is preliminary data.</text>
</comment>
<dbReference type="Proteomes" id="UP001605036">
    <property type="component" value="Unassembled WGS sequence"/>
</dbReference>
<dbReference type="EMBL" id="JBHFFA010000001">
    <property type="protein sequence ID" value="KAL2651775.1"/>
    <property type="molecule type" value="Genomic_DNA"/>
</dbReference>
<dbReference type="AlphaFoldDB" id="A0ABD1ZKB3"/>
<proteinExistence type="predicted"/>
<protein>
    <submittedName>
        <fullName evidence="1">Uncharacterized protein</fullName>
    </submittedName>
</protein>
<evidence type="ECO:0000313" key="1">
    <source>
        <dbReference type="EMBL" id="KAL2651775.1"/>
    </source>
</evidence>
<sequence length="125" mass="13566">MARGRQEVPGPEIAEPSFDLDAFGMCPLVGPAFVTLRVYACTDSLGDCGAISEVRYGLRCRDGQAPGFHESLVAPRTSDHGDRAITGRLWLGHGPVALSIWEVARIRCFNHLAPLLASLHILPSW</sequence>
<accession>A0ABD1ZKB3</accession>
<evidence type="ECO:0000313" key="2">
    <source>
        <dbReference type="Proteomes" id="UP001605036"/>
    </source>
</evidence>
<gene>
    <name evidence="1" type="ORF">R1flu_019903</name>
</gene>